<keyword evidence="1" id="KW-0614">Plasmid</keyword>
<name>A0A375EC13_9BURK</name>
<evidence type="ECO:0000313" key="3">
    <source>
        <dbReference type="Proteomes" id="UP000256952"/>
    </source>
</evidence>
<dbReference type="AlphaFoldDB" id="A0A375EC13"/>
<geneLocation type="plasmid" evidence="1">
    <name>CBM2613_p</name>
</geneLocation>
<accession>A0A375EC13</accession>
<gene>
    <name evidence="2" type="ORF">CBM2612_P0539</name>
    <name evidence="1" type="ORF">CBM2613_P60082</name>
</gene>
<evidence type="ECO:0000313" key="1">
    <source>
        <dbReference type="EMBL" id="SOZ74676.1"/>
    </source>
</evidence>
<dbReference type="Proteomes" id="UP000256952">
    <property type="component" value="Plasmid CBM2613_p"/>
</dbReference>
<organism evidence="1 3">
    <name type="scientific">Cupriavidus taiwanensis</name>
    <dbReference type="NCBI Taxonomy" id="164546"/>
    <lineage>
        <taxon>Bacteria</taxon>
        <taxon>Pseudomonadati</taxon>
        <taxon>Pseudomonadota</taxon>
        <taxon>Betaproteobacteria</taxon>
        <taxon>Burkholderiales</taxon>
        <taxon>Burkholderiaceae</taxon>
        <taxon>Cupriavidus</taxon>
    </lineage>
</organism>
<reference evidence="1" key="2">
    <citation type="submission" date="2018-01" db="EMBL/GenBank/DDBJ databases">
        <authorList>
            <person name="Clerissi C."/>
        </authorList>
    </citation>
    <scope>NUCLEOTIDE SEQUENCE</scope>
    <source>
        <strain evidence="1">Cupriavidus taiwanensis STM 8556</strain>
        <plasmid evidence="1">CBM2613_p</plasmid>
    </source>
</reference>
<dbReference type="EMBL" id="LT976981">
    <property type="protein sequence ID" value="SOZ74676.1"/>
    <property type="molecule type" value="Genomic_DNA"/>
</dbReference>
<protein>
    <submittedName>
        <fullName evidence="1">Uncharacterized protein</fullName>
    </submittedName>
</protein>
<evidence type="ECO:0000313" key="2">
    <source>
        <dbReference type="EMBL" id="SPD49194.1"/>
    </source>
</evidence>
<geneLocation type="plasmid" evidence="2">
    <name>I</name>
</geneLocation>
<sequence length="61" mass="7143">MPASELSDALKQVRELLQRLLDREHRSAPPENAKRVYRVMRVHGRLLQPPRNQAGMRVKSR</sequence>
<dbReference type="EMBL" id="LT984809">
    <property type="protein sequence ID" value="SPD49194.1"/>
    <property type="molecule type" value="Genomic_DNA"/>
</dbReference>
<geneLocation type="plasmid" evidence="3">
    <name>cbm2613_p</name>
</geneLocation>
<reference evidence="2 3" key="1">
    <citation type="submission" date="2018-01" db="EMBL/GenBank/DDBJ databases">
        <authorList>
            <person name="Gaut B.S."/>
            <person name="Morton B.R."/>
            <person name="Clegg M.T."/>
            <person name="Duvall M.R."/>
        </authorList>
    </citation>
    <scope>NUCLEOTIDE SEQUENCE [LARGE SCALE GENOMIC DNA]</scope>
    <source>
        <strain evidence="2">Cupriavidus taiwanensis STM 8555</strain>
        <plasmid evidence="2">I</plasmid>
        <plasmid evidence="3">Plasmid cbm2613_p</plasmid>
    </source>
</reference>
<proteinExistence type="predicted"/>